<evidence type="ECO:0000256" key="5">
    <source>
        <dbReference type="ARBA" id="ARBA00023136"/>
    </source>
</evidence>
<evidence type="ECO:0000256" key="3">
    <source>
        <dbReference type="ARBA" id="ARBA00022544"/>
    </source>
</evidence>
<dbReference type="RefSeq" id="WP_061973733.1">
    <property type="nucleotide sequence ID" value="NZ_FMAV01000003.1"/>
</dbReference>
<dbReference type="InterPro" id="IPR008844">
    <property type="entry name" value="Spore_GerAC-like"/>
</dbReference>
<comment type="caution">
    <text evidence="10">The sequence shown here is derived from an EMBL/GenBank/DDBJ whole genome shotgun (WGS) entry which is preliminary data.</text>
</comment>
<name>A0A0V8J4U4_9BACL</name>
<sequence>MKRHVAVFFIMVLSLSFLAGCWSKKELNDLAIVSAVALDLDKQGRFIGTFQFVNPGNVTGGFQGGGGGQGNAVSVYSAKGDNMDEISRRMSTKVSRNLYYAHANLLVISEELAKKKGILPILDAFDRDPTFRNTATVVISHQAKAADLVKTLTAIDKIPANKMIKMLRFSERVYGGTMNVMIMDVVRDLTDDGKQPVISGLNLKGSAETGKTLQNIMQTTPESAPQIGGLALFKDGKLTGWLNGSKARGAVWTLNKIKKTEININKKGKKAAIVLEVIRQNTKISATTIDGTAHLMVKVETEGNIGETKVPINLKDPMVIKRLEYGFEGAIEKEIKSAITVAQKKKTDIFGFGDAVHRSQPETWKRISKNWDEDYFAKANVKIKVDVFVRRTGLRSNSFLSDVK</sequence>
<dbReference type="PANTHER" id="PTHR35789">
    <property type="entry name" value="SPORE GERMINATION PROTEIN B3"/>
    <property type="match status" value="1"/>
</dbReference>
<reference evidence="10 11" key="1">
    <citation type="journal article" date="2014" name="Antonie Van Leeuwenhoek">
        <title>Fictibacillus enclensis sp. nov., isolated from marine sediment.</title>
        <authorList>
            <person name="Dastager S.G."/>
            <person name="Mawlankar R."/>
            <person name="Srinivasan K."/>
            <person name="Tang S.K."/>
            <person name="Lee J.C."/>
            <person name="Ramana V.V."/>
            <person name="Shouche Y.S."/>
        </authorList>
    </citation>
    <scope>NUCLEOTIDE SEQUENCE [LARGE SCALE GENOMIC DNA]</scope>
    <source>
        <strain evidence="10 11">NIO-1003</strain>
    </source>
</reference>
<dbReference type="PANTHER" id="PTHR35789:SF1">
    <property type="entry name" value="SPORE GERMINATION PROTEIN B3"/>
    <property type="match status" value="1"/>
</dbReference>
<dbReference type="Gene3D" id="3.30.300.210">
    <property type="entry name" value="Nutrient germinant receptor protein C, domain 3"/>
    <property type="match status" value="1"/>
</dbReference>
<comment type="subcellular location">
    <subcellularLocation>
        <location evidence="1">Membrane</location>
        <topology evidence="1">Lipid-anchor</topology>
    </subcellularLocation>
</comment>
<keyword evidence="7" id="KW-0449">Lipoprotein</keyword>
<evidence type="ECO:0000259" key="9">
    <source>
        <dbReference type="Pfam" id="PF25198"/>
    </source>
</evidence>
<accession>A0A0V8J4U4</accession>
<dbReference type="Proteomes" id="UP000054099">
    <property type="component" value="Unassembled WGS sequence"/>
</dbReference>
<evidence type="ECO:0000313" key="10">
    <source>
        <dbReference type="EMBL" id="KSU81940.1"/>
    </source>
</evidence>
<keyword evidence="3" id="KW-0309">Germination</keyword>
<evidence type="ECO:0000256" key="6">
    <source>
        <dbReference type="ARBA" id="ARBA00023139"/>
    </source>
</evidence>
<evidence type="ECO:0000256" key="7">
    <source>
        <dbReference type="ARBA" id="ARBA00023288"/>
    </source>
</evidence>
<dbReference type="OrthoDB" id="9816067at2"/>
<keyword evidence="11" id="KW-1185">Reference proteome</keyword>
<dbReference type="InterPro" id="IPR046953">
    <property type="entry name" value="Spore_GerAC-like_C"/>
</dbReference>
<dbReference type="NCBIfam" id="TIGR02887">
    <property type="entry name" value="spore_ger_x_C"/>
    <property type="match status" value="1"/>
</dbReference>
<keyword evidence="6" id="KW-0564">Palmitate</keyword>
<feature type="domain" description="Spore germination GerAC-like C-terminal" evidence="8">
    <location>
        <begin position="229"/>
        <end position="393"/>
    </location>
</feature>
<evidence type="ECO:0000256" key="2">
    <source>
        <dbReference type="ARBA" id="ARBA00007886"/>
    </source>
</evidence>
<dbReference type="InterPro" id="IPR038501">
    <property type="entry name" value="Spore_GerAC_C_sf"/>
</dbReference>
<evidence type="ECO:0000256" key="4">
    <source>
        <dbReference type="ARBA" id="ARBA00022729"/>
    </source>
</evidence>
<dbReference type="Pfam" id="PF05504">
    <property type="entry name" value="Spore_GerAC"/>
    <property type="match status" value="1"/>
</dbReference>
<dbReference type="AlphaFoldDB" id="A0A0V8J4U4"/>
<evidence type="ECO:0000313" key="11">
    <source>
        <dbReference type="Proteomes" id="UP000054099"/>
    </source>
</evidence>
<dbReference type="GO" id="GO:0009847">
    <property type="term" value="P:spore germination"/>
    <property type="evidence" value="ECO:0007669"/>
    <property type="project" value="InterPro"/>
</dbReference>
<feature type="domain" description="Spore germination protein N-terminal" evidence="9">
    <location>
        <begin position="24"/>
        <end position="200"/>
    </location>
</feature>
<gene>
    <name evidence="10" type="ORF">AS030_16785</name>
</gene>
<dbReference type="InterPro" id="IPR057336">
    <property type="entry name" value="GerAC_N"/>
</dbReference>
<dbReference type="GO" id="GO:0016020">
    <property type="term" value="C:membrane"/>
    <property type="evidence" value="ECO:0007669"/>
    <property type="project" value="UniProtKB-SubCell"/>
</dbReference>
<comment type="similarity">
    <text evidence="2">Belongs to the GerABKC lipoprotein family.</text>
</comment>
<keyword evidence="4" id="KW-0732">Signal</keyword>
<protein>
    <submittedName>
        <fullName evidence="10">Spore gernimation protein KC</fullName>
    </submittedName>
</protein>
<dbReference type="PROSITE" id="PS51257">
    <property type="entry name" value="PROKAR_LIPOPROTEIN"/>
    <property type="match status" value="1"/>
</dbReference>
<proteinExistence type="inferred from homology"/>
<evidence type="ECO:0000256" key="1">
    <source>
        <dbReference type="ARBA" id="ARBA00004635"/>
    </source>
</evidence>
<dbReference type="Pfam" id="PF25198">
    <property type="entry name" value="Spore_GerAC_N"/>
    <property type="match status" value="1"/>
</dbReference>
<evidence type="ECO:0000259" key="8">
    <source>
        <dbReference type="Pfam" id="PF05504"/>
    </source>
</evidence>
<keyword evidence="5" id="KW-0472">Membrane</keyword>
<dbReference type="EMBL" id="LNQN01000005">
    <property type="protein sequence ID" value="KSU81940.1"/>
    <property type="molecule type" value="Genomic_DNA"/>
</dbReference>
<organism evidence="10 11">
    <name type="scientific">Fictibacillus enclensis</name>
    <dbReference type="NCBI Taxonomy" id="1017270"/>
    <lineage>
        <taxon>Bacteria</taxon>
        <taxon>Bacillati</taxon>
        <taxon>Bacillota</taxon>
        <taxon>Bacilli</taxon>
        <taxon>Bacillales</taxon>
        <taxon>Fictibacillaceae</taxon>
        <taxon>Fictibacillus</taxon>
    </lineage>
</organism>